<gene>
    <name evidence="3" type="primary">Necator_chrI.g280</name>
    <name evidence="3" type="ORF">RB195_004159</name>
</gene>
<dbReference type="Proteomes" id="UP001303046">
    <property type="component" value="Unassembled WGS sequence"/>
</dbReference>
<evidence type="ECO:0000256" key="1">
    <source>
        <dbReference type="ARBA" id="ARBA00005578"/>
    </source>
</evidence>
<dbReference type="Gene3D" id="3.30.300.90">
    <property type="entry name" value="BolA-like"/>
    <property type="match status" value="1"/>
</dbReference>
<comment type="caution">
    <text evidence="3">The sequence shown here is derived from an EMBL/GenBank/DDBJ whole genome shotgun (WGS) entry which is preliminary data.</text>
</comment>
<protein>
    <recommendedName>
        <fullName evidence="5">BolA-like protein</fullName>
    </recommendedName>
</protein>
<keyword evidence="4" id="KW-1185">Reference proteome</keyword>
<name>A0ABR1BIQ0_NECAM</name>
<evidence type="ECO:0008006" key="5">
    <source>
        <dbReference type="Google" id="ProtNLM"/>
    </source>
</evidence>
<dbReference type="Pfam" id="PF01722">
    <property type="entry name" value="BolA"/>
    <property type="match status" value="1"/>
</dbReference>
<organism evidence="3 4">
    <name type="scientific">Necator americanus</name>
    <name type="common">Human hookworm</name>
    <dbReference type="NCBI Taxonomy" id="51031"/>
    <lineage>
        <taxon>Eukaryota</taxon>
        <taxon>Metazoa</taxon>
        <taxon>Ecdysozoa</taxon>
        <taxon>Nematoda</taxon>
        <taxon>Chromadorea</taxon>
        <taxon>Rhabditida</taxon>
        <taxon>Rhabditina</taxon>
        <taxon>Rhabditomorpha</taxon>
        <taxon>Strongyloidea</taxon>
        <taxon>Ancylostomatidae</taxon>
        <taxon>Bunostominae</taxon>
        <taxon>Necator</taxon>
    </lineage>
</organism>
<dbReference type="InterPro" id="IPR036065">
    <property type="entry name" value="BolA-like_sf"/>
</dbReference>
<evidence type="ECO:0000313" key="4">
    <source>
        <dbReference type="Proteomes" id="UP001303046"/>
    </source>
</evidence>
<dbReference type="EMBL" id="JAVFWL010000001">
    <property type="protein sequence ID" value="KAK6725671.1"/>
    <property type="molecule type" value="Genomic_DNA"/>
</dbReference>
<reference evidence="3 4" key="1">
    <citation type="submission" date="2023-08" db="EMBL/GenBank/DDBJ databases">
        <title>A Necator americanus chromosomal reference genome.</title>
        <authorList>
            <person name="Ilik V."/>
            <person name="Petrzelkova K.J."/>
            <person name="Pardy F."/>
            <person name="Fuh T."/>
            <person name="Niatou-Singa F.S."/>
            <person name="Gouil Q."/>
            <person name="Baker L."/>
            <person name="Ritchie M.E."/>
            <person name="Jex A.R."/>
            <person name="Gazzola D."/>
            <person name="Li H."/>
            <person name="Toshio Fujiwara R."/>
            <person name="Zhan B."/>
            <person name="Aroian R.V."/>
            <person name="Pafco B."/>
            <person name="Schwarz E.M."/>
        </authorList>
    </citation>
    <scope>NUCLEOTIDE SEQUENCE [LARGE SCALE GENOMIC DNA]</scope>
    <source>
        <strain evidence="3 4">Aroian</strain>
        <tissue evidence="3">Whole animal</tissue>
    </source>
</reference>
<dbReference type="PANTHER" id="PTHR46188">
    <property type="entry name" value="BOLA-LIKE PROTEIN 3"/>
    <property type="match status" value="1"/>
</dbReference>
<proteinExistence type="inferred from homology"/>
<evidence type="ECO:0000256" key="2">
    <source>
        <dbReference type="RuleBase" id="RU003860"/>
    </source>
</evidence>
<accession>A0ABR1BIQ0</accession>
<dbReference type="InterPro" id="IPR052275">
    <property type="entry name" value="Mt_Fe-S_assembly_factor"/>
</dbReference>
<evidence type="ECO:0000313" key="3">
    <source>
        <dbReference type="EMBL" id="KAK6725671.1"/>
    </source>
</evidence>
<dbReference type="PANTHER" id="PTHR46188:SF1">
    <property type="entry name" value="BOLA-LIKE PROTEIN 3"/>
    <property type="match status" value="1"/>
</dbReference>
<dbReference type="SUPFAM" id="SSF82657">
    <property type="entry name" value="BolA-like"/>
    <property type="match status" value="1"/>
</dbReference>
<comment type="similarity">
    <text evidence="1 2">Belongs to the BolA/IbaG family.</text>
</comment>
<dbReference type="InterPro" id="IPR002634">
    <property type="entry name" value="BolA"/>
</dbReference>
<sequence length="122" mass="13446">MVYCVSSFTSLVTRFTGDLPITRASVMLSARNRLFYFGARYCATKTPAEQRMAQLLKEKISGVKEVEVNDVSSGCGSMFTVFVESSAFKGLTKVAQHKIITGILKDEIKDMHGLSITTKVPK</sequence>